<reference evidence="1" key="1">
    <citation type="submission" date="2023-11" db="EMBL/GenBank/DDBJ databases">
        <title>Complete genome sequence of Vibrio virus vB_VpM-pA2SJ1.</title>
        <authorList>
            <person name="Lim S.J."/>
            <person name="Park S.Y."/>
            <person name="Kim J.H."/>
        </authorList>
    </citation>
    <scope>NUCLEOTIDE SEQUENCE</scope>
</reference>
<dbReference type="Proteomes" id="UP001432163">
    <property type="component" value="Segment"/>
</dbReference>
<proteinExistence type="predicted"/>
<sequence length="120" mass="13713">MSLPSRQDFVVSYNENHSIHLQFENDHCDGTTSPFTQTDYVCHLMIKENNSLDDSQALAYYNSPVVNGKVDFELIPSEINAIGEGDKWFDIWLTNEKNGNYSKPLLYGTYTIKVLTNRGE</sequence>
<evidence type="ECO:0000313" key="2">
    <source>
        <dbReference type="Proteomes" id="UP001432163"/>
    </source>
</evidence>
<accession>A0AAX4J5A9</accession>
<organism evidence="1 2">
    <name type="scientific">Vibrio phage vB_VpM-pA2SJ1</name>
    <dbReference type="NCBI Taxonomy" id="3095964"/>
    <lineage>
        <taxon>Viruses</taxon>
        <taxon>Duplodnaviria</taxon>
        <taxon>Heunggongvirae</taxon>
        <taxon>Uroviricota</taxon>
        <taxon>Caudoviricetes</taxon>
    </lineage>
</organism>
<protein>
    <submittedName>
        <fullName evidence="1">Uncharacterized protein</fullName>
    </submittedName>
</protein>
<name>A0AAX4J5A9_9CAUD</name>
<dbReference type="EMBL" id="OR813779">
    <property type="protein sequence ID" value="WRQ13112.1"/>
    <property type="molecule type" value="Genomic_DNA"/>
</dbReference>
<evidence type="ECO:0000313" key="1">
    <source>
        <dbReference type="EMBL" id="WRQ13112.1"/>
    </source>
</evidence>